<dbReference type="AlphaFoldDB" id="A0AA38KJ31"/>
<dbReference type="InterPro" id="IPR051032">
    <property type="entry name" value="AP2/ERF_TF_ERF_subfamily"/>
</dbReference>
<dbReference type="InterPro" id="IPR036955">
    <property type="entry name" value="AP2/ERF_dom_sf"/>
</dbReference>
<dbReference type="CDD" id="cd00018">
    <property type="entry name" value="AP2"/>
    <property type="match status" value="1"/>
</dbReference>
<comment type="caution">
    <text evidence="10">The sequence shown here is derived from an EMBL/GenBank/DDBJ whole genome shotgun (WGS) entry which is preliminary data.</text>
</comment>
<organism evidence="10 11">
    <name type="scientific">Taxus chinensis</name>
    <name type="common">Chinese yew</name>
    <name type="synonym">Taxus wallichiana var. chinensis</name>
    <dbReference type="NCBI Taxonomy" id="29808"/>
    <lineage>
        <taxon>Eukaryota</taxon>
        <taxon>Viridiplantae</taxon>
        <taxon>Streptophyta</taxon>
        <taxon>Embryophyta</taxon>
        <taxon>Tracheophyta</taxon>
        <taxon>Spermatophyta</taxon>
        <taxon>Pinopsida</taxon>
        <taxon>Pinidae</taxon>
        <taxon>Conifers II</taxon>
        <taxon>Cupressales</taxon>
        <taxon>Taxaceae</taxon>
        <taxon>Taxus</taxon>
    </lineage>
</organism>
<evidence type="ECO:0000256" key="2">
    <source>
        <dbReference type="ARBA" id="ARBA00023015"/>
    </source>
</evidence>
<feature type="region of interest" description="Disordered" evidence="8">
    <location>
        <begin position="1"/>
        <end position="21"/>
    </location>
</feature>
<dbReference type="GO" id="GO:0003700">
    <property type="term" value="F:DNA-binding transcription factor activity"/>
    <property type="evidence" value="ECO:0007669"/>
    <property type="project" value="InterPro"/>
</dbReference>
<dbReference type="InterPro" id="IPR001471">
    <property type="entry name" value="AP2/ERF_dom"/>
</dbReference>
<evidence type="ECO:0000256" key="3">
    <source>
        <dbReference type="ARBA" id="ARBA00023125"/>
    </source>
</evidence>
<keyword evidence="2" id="KW-0805">Transcription regulation</keyword>
<keyword evidence="11" id="KW-1185">Reference proteome</keyword>
<dbReference type="Proteomes" id="UP000824469">
    <property type="component" value="Unassembled WGS sequence"/>
</dbReference>
<evidence type="ECO:0000256" key="5">
    <source>
        <dbReference type="ARBA" id="ARBA00023163"/>
    </source>
</evidence>
<evidence type="ECO:0000256" key="1">
    <source>
        <dbReference type="ARBA" id="ARBA00004123"/>
    </source>
</evidence>
<evidence type="ECO:0000256" key="8">
    <source>
        <dbReference type="SAM" id="MobiDB-lite"/>
    </source>
</evidence>
<accession>A0AA38KJ31</accession>
<feature type="compositionally biased region" description="Basic residues" evidence="8">
    <location>
        <begin position="1"/>
        <end position="10"/>
    </location>
</feature>
<dbReference type="GO" id="GO:0003677">
    <property type="term" value="F:DNA binding"/>
    <property type="evidence" value="ECO:0007669"/>
    <property type="project" value="UniProtKB-KW"/>
</dbReference>
<sequence length="271" mass="31265">MVKTSSKHKLQSTPQNRLHRTTRHFKGVRLRKGGKWVSEVRMPNSTGRIWLGSYDSPQQAARAYDCAVYCLRGRNANFNFPHSLPEIPSTSSLSPAQIQAAAAKFAREELRQPLRKDSAFSRSESQSFKDSHRIWEEQNCALFDLLLEEVESKQSLNFEDSPEENLECTDFVLLMEELRRLIQDAGAKFDREELRQPLKKDAAFFCWESQSSKNTHQISEQNCELLDSLLEDVENNKSLNLENFPEEDLEGVDFVLLMEEQGALFLHQTEH</sequence>
<dbReference type="PROSITE" id="PS51032">
    <property type="entry name" value="AP2_ERF"/>
    <property type="match status" value="1"/>
</dbReference>
<evidence type="ECO:0000313" key="11">
    <source>
        <dbReference type="Proteomes" id="UP000824469"/>
    </source>
</evidence>
<dbReference type="GO" id="GO:0005634">
    <property type="term" value="C:nucleus"/>
    <property type="evidence" value="ECO:0007669"/>
    <property type="project" value="UniProtKB-SubCell"/>
</dbReference>
<gene>
    <name evidence="10" type="ORF">KI387_010305</name>
</gene>
<dbReference type="EMBL" id="JAHRHJ020000008">
    <property type="protein sequence ID" value="KAH9305901.1"/>
    <property type="molecule type" value="Genomic_DNA"/>
</dbReference>
<evidence type="ECO:0000259" key="9">
    <source>
        <dbReference type="PROSITE" id="PS51032"/>
    </source>
</evidence>
<dbReference type="SUPFAM" id="SSF54171">
    <property type="entry name" value="DNA-binding domain"/>
    <property type="match status" value="1"/>
</dbReference>
<dbReference type="SMART" id="SM00380">
    <property type="entry name" value="AP2"/>
    <property type="match status" value="1"/>
</dbReference>
<dbReference type="InterPro" id="IPR016177">
    <property type="entry name" value="DNA-bd_dom_sf"/>
</dbReference>
<keyword evidence="4" id="KW-0010">Activator</keyword>
<keyword evidence="3" id="KW-0238">DNA-binding</keyword>
<feature type="domain" description="AP2/ERF" evidence="9">
    <location>
        <begin position="24"/>
        <end position="81"/>
    </location>
</feature>
<protein>
    <recommendedName>
        <fullName evidence="9">AP2/ERF domain-containing protein</fullName>
    </recommendedName>
</protein>
<comment type="similarity">
    <text evidence="7">Belongs to the AP2/ERF transcription factor family. ERF subfamily.</text>
</comment>
<dbReference type="Gene3D" id="3.30.730.10">
    <property type="entry name" value="AP2/ERF domain"/>
    <property type="match status" value="1"/>
</dbReference>
<dbReference type="PANTHER" id="PTHR31985:SF312">
    <property type="entry name" value="AP2_ERF DOMAIN-CONTAINING PROTEIN"/>
    <property type="match status" value="1"/>
</dbReference>
<dbReference type="OMA" id="FCWESQS"/>
<proteinExistence type="inferred from homology"/>
<evidence type="ECO:0000256" key="4">
    <source>
        <dbReference type="ARBA" id="ARBA00023159"/>
    </source>
</evidence>
<evidence type="ECO:0000256" key="7">
    <source>
        <dbReference type="ARBA" id="ARBA00024343"/>
    </source>
</evidence>
<dbReference type="PANTHER" id="PTHR31985">
    <property type="entry name" value="ETHYLENE-RESPONSIVE TRANSCRIPTION FACTOR ERF042-RELATED"/>
    <property type="match status" value="1"/>
</dbReference>
<dbReference type="Pfam" id="PF00847">
    <property type="entry name" value="AP2"/>
    <property type="match status" value="1"/>
</dbReference>
<keyword evidence="6" id="KW-0539">Nucleus</keyword>
<evidence type="ECO:0000256" key="6">
    <source>
        <dbReference type="ARBA" id="ARBA00023242"/>
    </source>
</evidence>
<keyword evidence="5" id="KW-0804">Transcription</keyword>
<reference evidence="10 11" key="1">
    <citation type="journal article" date="2021" name="Nat. Plants">
        <title>The Taxus genome provides insights into paclitaxel biosynthesis.</title>
        <authorList>
            <person name="Xiong X."/>
            <person name="Gou J."/>
            <person name="Liao Q."/>
            <person name="Li Y."/>
            <person name="Zhou Q."/>
            <person name="Bi G."/>
            <person name="Li C."/>
            <person name="Du R."/>
            <person name="Wang X."/>
            <person name="Sun T."/>
            <person name="Guo L."/>
            <person name="Liang H."/>
            <person name="Lu P."/>
            <person name="Wu Y."/>
            <person name="Zhang Z."/>
            <person name="Ro D.K."/>
            <person name="Shang Y."/>
            <person name="Huang S."/>
            <person name="Yan J."/>
        </authorList>
    </citation>
    <scope>NUCLEOTIDE SEQUENCE [LARGE SCALE GENOMIC DNA]</scope>
    <source>
        <strain evidence="10">Ta-2019</strain>
    </source>
</reference>
<name>A0AA38KJ31_TAXCH</name>
<dbReference type="PRINTS" id="PR00367">
    <property type="entry name" value="ETHRSPELEMNT"/>
</dbReference>
<evidence type="ECO:0000313" key="10">
    <source>
        <dbReference type="EMBL" id="KAH9305901.1"/>
    </source>
</evidence>
<comment type="subcellular location">
    <subcellularLocation>
        <location evidence="1">Nucleus</location>
    </subcellularLocation>
</comment>